<dbReference type="Gene3D" id="2.70.70.10">
    <property type="entry name" value="Glucose Permease (Domain IIA)"/>
    <property type="match status" value="1"/>
</dbReference>
<feature type="domain" description="PTS EIIA type-1" evidence="7">
    <location>
        <begin position="38"/>
        <end position="142"/>
    </location>
</feature>
<evidence type="ECO:0000256" key="6">
    <source>
        <dbReference type="ARBA" id="ARBA00022777"/>
    </source>
</evidence>
<evidence type="ECO:0000256" key="4">
    <source>
        <dbReference type="ARBA" id="ARBA00022679"/>
    </source>
</evidence>
<dbReference type="NCBIfam" id="TIGR00830">
    <property type="entry name" value="PTBA"/>
    <property type="match status" value="1"/>
</dbReference>
<dbReference type="GO" id="GO:0016301">
    <property type="term" value="F:kinase activity"/>
    <property type="evidence" value="ECO:0007669"/>
    <property type="project" value="UniProtKB-KW"/>
</dbReference>
<name>A0A6M1PJM4_9BACL</name>
<keyword evidence="5" id="KW-0598">Phosphotransferase system</keyword>
<reference evidence="8 9" key="1">
    <citation type="submission" date="2020-02" db="EMBL/GenBank/DDBJ databases">
        <authorList>
            <person name="Gao J."/>
            <person name="Sun J."/>
        </authorList>
    </citation>
    <scope>NUCLEOTIDE SEQUENCE [LARGE SCALE GENOMIC DNA]</scope>
    <source>
        <strain evidence="8 9">7124</strain>
    </source>
</reference>
<evidence type="ECO:0000256" key="5">
    <source>
        <dbReference type="ARBA" id="ARBA00022683"/>
    </source>
</evidence>
<dbReference type="SUPFAM" id="SSF51261">
    <property type="entry name" value="Duplicated hybrid motif"/>
    <property type="match status" value="1"/>
</dbReference>
<proteinExistence type="predicted"/>
<sequence length="171" mass="18710">MFNKIKALIFQDKPEQQQEDGFIIPISGEIIDLGHVPDEAFSQRLMGDGFAIQPENGEVFSPVDGVVTTVVPSKHAFSIKSNSGIEFLIHFGVDTVKLKGEGFDVYVKEGSVVKAGDLILKVSLEQIKDKVPSVAVSVIFIELNGMSFSYKTGKVAAKEKDAVTIQYEDMQ</sequence>
<dbReference type="RefSeq" id="WP_165099359.1">
    <property type="nucleotide sequence ID" value="NZ_JAAKGU010000006.1"/>
</dbReference>
<comment type="subcellular location">
    <subcellularLocation>
        <location evidence="1">Cytoplasm</location>
    </subcellularLocation>
</comment>
<evidence type="ECO:0000313" key="9">
    <source>
        <dbReference type="Proteomes" id="UP000480151"/>
    </source>
</evidence>
<accession>A0A6M1PJM4</accession>
<dbReference type="InterPro" id="IPR050890">
    <property type="entry name" value="PTS_EIIA_component"/>
</dbReference>
<keyword evidence="3 8" id="KW-0762">Sugar transport</keyword>
<dbReference type="FunFam" id="2.70.70.10:FF:000001">
    <property type="entry name" value="PTS system glucose-specific IIA component"/>
    <property type="match status" value="1"/>
</dbReference>
<dbReference type="PROSITE" id="PS51093">
    <property type="entry name" value="PTS_EIIA_TYPE_1"/>
    <property type="match status" value="1"/>
</dbReference>
<dbReference type="PROSITE" id="PS00371">
    <property type="entry name" value="PTS_EIIA_TYPE_1_HIS"/>
    <property type="match status" value="1"/>
</dbReference>
<evidence type="ECO:0000313" key="8">
    <source>
        <dbReference type="EMBL" id="NGM83639.1"/>
    </source>
</evidence>
<organism evidence="8 9">
    <name type="scientific">Paenibacillus apii</name>
    <dbReference type="NCBI Taxonomy" id="1850370"/>
    <lineage>
        <taxon>Bacteria</taxon>
        <taxon>Bacillati</taxon>
        <taxon>Bacillota</taxon>
        <taxon>Bacilli</taxon>
        <taxon>Bacillales</taxon>
        <taxon>Paenibacillaceae</taxon>
        <taxon>Paenibacillus</taxon>
    </lineage>
</organism>
<dbReference type="GO" id="GO:0009401">
    <property type="term" value="P:phosphoenolpyruvate-dependent sugar phosphotransferase system"/>
    <property type="evidence" value="ECO:0007669"/>
    <property type="project" value="UniProtKB-KW"/>
</dbReference>
<evidence type="ECO:0000256" key="1">
    <source>
        <dbReference type="ARBA" id="ARBA00004496"/>
    </source>
</evidence>
<dbReference type="PANTHER" id="PTHR45008:SF1">
    <property type="entry name" value="PTS SYSTEM GLUCOSE-SPECIFIC EIIA COMPONENT"/>
    <property type="match status" value="1"/>
</dbReference>
<gene>
    <name evidence="8" type="ORF">G5B47_14555</name>
</gene>
<dbReference type="InterPro" id="IPR011055">
    <property type="entry name" value="Dup_hybrid_motif"/>
</dbReference>
<protein>
    <submittedName>
        <fullName evidence="8">PTS glucose transporter subunit IIA</fullName>
    </submittedName>
</protein>
<keyword evidence="2" id="KW-0813">Transport</keyword>
<dbReference type="Proteomes" id="UP000480151">
    <property type="component" value="Unassembled WGS sequence"/>
</dbReference>
<evidence type="ECO:0000259" key="7">
    <source>
        <dbReference type="PROSITE" id="PS51093"/>
    </source>
</evidence>
<evidence type="ECO:0000256" key="2">
    <source>
        <dbReference type="ARBA" id="ARBA00022448"/>
    </source>
</evidence>
<dbReference type="InterPro" id="IPR001127">
    <property type="entry name" value="PTS_EIIA_1_perm"/>
</dbReference>
<keyword evidence="6" id="KW-0418">Kinase</keyword>
<dbReference type="GO" id="GO:0005737">
    <property type="term" value="C:cytoplasm"/>
    <property type="evidence" value="ECO:0007669"/>
    <property type="project" value="UniProtKB-SubCell"/>
</dbReference>
<comment type="caution">
    <text evidence="8">The sequence shown here is derived from an EMBL/GenBank/DDBJ whole genome shotgun (WGS) entry which is preliminary data.</text>
</comment>
<evidence type="ECO:0000256" key="3">
    <source>
        <dbReference type="ARBA" id="ARBA00022597"/>
    </source>
</evidence>
<dbReference type="PANTHER" id="PTHR45008">
    <property type="entry name" value="PTS SYSTEM GLUCOSE-SPECIFIC EIIA COMPONENT"/>
    <property type="match status" value="1"/>
</dbReference>
<keyword evidence="4" id="KW-0808">Transferase</keyword>
<dbReference type="EMBL" id="JAAKGU010000006">
    <property type="protein sequence ID" value="NGM83639.1"/>
    <property type="molecule type" value="Genomic_DNA"/>
</dbReference>
<dbReference type="Pfam" id="PF00358">
    <property type="entry name" value="PTS_EIIA_1"/>
    <property type="match status" value="1"/>
</dbReference>
<dbReference type="AlphaFoldDB" id="A0A6M1PJM4"/>
<keyword evidence="9" id="KW-1185">Reference proteome</keyword>